<sequence>MGILGLNFDVGEEHWKIIPATPSKTTSSDLLEPFAPLPPLSLPRARYLPVDAPLVLDERIGSWRNINVLKDDCTTSRAGSFSCSLPELQQELRAKIIAAEASSRAQMSTKVPREFRERPEDEADDVLFDSLYGLRTIQLNRPKKLNSLNASMIRKILPRLVEWEKSDLANVVVMKGSGEKAFCAGGDVAQLAKYNQESEDGWKKSADYFALEYKLDHYIATYGKPYIAFMDGITMGGGVGLSIHAPFRIATERTVFAMPETTIGFFPDVGASFFLPRMAGSVGTYLALTSERLKGANVFYSGVATHYLHSTSLPQLESRLAEIRFRDYDSQEKRLQIINQTLEEYVTGLPHDEPIQLGGDVRKAIDRCFSKSNIADIVTALKGESGATKKWADKTLDTLHKRSPTAVNVALRQMRIGGGWSIAETFQREHQIATKFMQHPDFTEGVTALLVRKEEPKWQPAKLKDITPEMKVADPFFKTSGETLELLNDRDYKEYPYPYFALPTEDEVRNVVLQGQYTPKEVVKKVVEARNSRQGVEEVVKDIVDRKVVVKQGGRAAWREAYKQ</sequence>
<dbReference type="Gene3D" id="3.90.226.10">
    <property type="entry name" value="2-enoyl-CoA Hydratase, Chain A, domain 1"/>
    <property type="match status" value="1"/>
</dbReference>
<dbReference type="EC" id="3.1.2.4" evidence="3"/>
<protein>
    <recommendedName>
        <fullName evidence="3">3-hydroxyisobutyryl-CoA hydrolase</fullName>
        <ecNumber evidence="3">3.1.2.4</ecNumber>
    </recommendedName>
    <alternativeName>
        <fullName evidence="6">3-hydroxyisobutyryl-coenzyme A hydrolase</fullName>
    </alternativeName>
</protein>
<organism evidence="8 9">
    <name type="scientific">Colletotrichum liriopes</name>
    <dbReference type="NCBI Taxonomy" id="708192"/>
    <lineage>
        <taxon>Eukaryota</taxon>
        <taxon>Fungi</taxon>
        <taxon>Dikarya</taxon>
        <taxon>Ascomycota</taxon>
        <taxon>Pezizomycotina</taxon>
        <taxon>Sordariomycetes</taxon>
        <taxon>Hypocreomycetidae</taxon>
        <taxon>Glomerellales</taxon>
        <taxon>Glomerellaceae</taxon>
        <taxon>Colletotrichum</taxon>
        <taxon>Colletotrichum spaethianum species complex</taxon>
    </lineage>
</organism>
<dbReference type="GO" id="GO:0003860">
    <property type="term" value="F:3-hydroxyisobutyryl-CoA hydrolase activity"/>
    <property type="evidence" value="ECO:0007669"/>
    <property type="project" value="UniProtKB-EC"/>
</dbReference>
<feature type="domain" description="Enoyl-CoA hydratase/isomerase" evidence="7">
    <location>
        <begin position="135"/>
        <end position="470"/>
    </location>
</feature>
<evidence type="ECO:0000313" key="8">
    <source>
        <dbReference type="EMBL" id="GJC81887.1"/>
    </source>
</evidence>
<comment type="catalytic activity">
    <reaction evidence="1">
        <text>3-hydroxy-2-methylpropanoyl-CoA + H2O = 3-hydroxy-2-methylpropanoate + CoA + H(+)</text>
        <dbReference type="Rhea" id="RHEA:20888"/>
        <dbReference type="ChEBI" id="CHEBI:11805"/>
        <dbReference type="ChEBI" id="CHEBI:15377"/>
        <dbReference type="ChEBI" id="CHEBI:15378"/>
        <dbReference type="ChEBI" id="CHEBI:57287"/>
        <dbReference type="ChEBI" id="CHEBI:57340"/>
        <dbReference type="EC" id="3.1.2.4"/>
    </reaction>
</comment>
<reference evidence="8 9" key="1">
    <citation type="submission" date="2021-07" db="EMBL/GenBank/DDBJ databases">
        <title>Genome data of Colletotrichum spaethianum.</title>
        <authorList>
            <person name="Utami Y.D."/>
            <person name="Hiruma K."/>
        </authorList>
    </citation>
    <scope>NUCLEOTIDE SEQUENCE [LARGE SCALE GENOMIC DNA]</scope>
    <source>
        <strain evidence="8 9">MAFF 242679</strain>
    </source>
</reference>
<dbReference type="PANTHER" id="PTHR43176">
    <property type="entry name" value="3-HYDROXYISOBUTYRYL-COA HYDROLASE-RELATED"/>
    <property type="match status" value="1"/>
</dbReference>
<comment type="caution">
    <text evidence="8">The sequence shown here is derived from an EMBL/GenBank/DDBJ whole genome shotgun (WGS) entry which is preliminary data.</text>
</comment>
<name>A0AA37GK27_9PEZI</name>
<comment type="subcellular location">
    <subcellularLocation>
        <location evidence="2">Mitochondrion</location>
    </subcellularLocation>
</comment>
<keyword evidence="4 8" id="KW-0378">Hydrolase</keyword>
<dbReference type="Pfam" id="PF16113">
    <property type="entry name" value="ECH_2"/>
    <property type="match status" value="1"/>
</dbReference>
<dbReference type="AlphaFoldDB" id="A0AA37GK27"/>
<evidence type="ECO:0000256" key="1">
    <source>
        <dbReference type="ARBA" id="ARBA00001709"/>
    </source>
</evidence>
<dbReference type="GO" id="GO:0006574">
    <property type="term" value="P:L-valine catabolic process"/>
    <property type="evidence" value="ECO:0007669"/>
    <property type="project" value="TreeGrafter"/>
</dbReference>
<dbReference type="PANTHER" id="PTHR43176:SF3">
    <property type="entry name" value="3-HYDROXYISOBUTYRYL-COA HYDROLASE, MITOCHONDRIAL"/>
    <property type="match status" value="1"/>
</dbReference>
<dbReference type="InterPro" id="IPR032259">
    <property type="entry name" value="HIBYL-CoA-H"/>
</dbReference>
<dbReference type="FunFam" id="3.90.226.10:FF:000026">
    <property type="entry name" value="3-hydroxyisobutyryl-CoA hydrolase, mitochondrial"/>
    <property type="match status" value="1"/>
</dbReference>
<evidence type="ECO:0000256" key="6">
    <source>
        <dbReference type="ARBA" id="ARBA00031181"/>
    </source>
</evidence>
<keyword evidence="9" id="KW-1185">Reference proteome</keyword>
<evidence type="ECO:0000313" key="9">
    <source>
        <dbReference type="Proteomes" id="UP001055172"/>
    </source>
</evidence>
<dbReference type="NCBIfam" id="NF004127">
    <property type="entry name" value="PRK05617.1"/>
    <property type="match status" value="1"/>
</dbReference>
<accession>A0AA37GK27</accession>
<evidence type="ECO:0000259" key="7">
    <source>
        <dbReference type="Pfam" id="PF16113"/>
    </source>
</evidence>
<dbReference type="GO" id="GO:0005739">
    <property type="term" value="C:mitochondrion"/>
    <property type="evidence" value="ECO:0007669"/>
    <property type="project" value="UniProtKB-SubCell"/>
</dbReference>
<dbReference type="CDD" id="cd06558">
    <property type="entry name" value="crotonase-like"/>
    <property type="match status" value="1"/>
</dbReference>
<proteinExistence type="predicted"/>
<keyword evidence="5" id="KW-0496">Mitochondrion</keyword>
<evidence type="ECO:0000256" key="5">
    <source>
        <dbReference type="ARBA" id="ARBA00023128"/>
    </source>
</evidence>
<dbReference type="SUPFAM" id="SSF52096">
    <property type="entry name" value="ClpP/crotonase"/>
    <property type="match status" value="1"/>
</dbReference>
<evidence type="ECO:0000256" key="2">
    <source>
        <dbReference type="ARBA" id="ARBA00004173"/>
    </source>
</evidence>
<dbReference type="Proteomes" id="UP001055172">
    <property type="component" value="Unassembled WGS sequence"/>
</dbReference>
<evidence type="ECO:0000256" key="3">
    <source>
        <dbReference type="ARBA" id="ARBA00011915"/>
    </source>
</evidence>
<dbReference type="InterPro" id="IPR018376">
    <property type="entry name" value="Enoyl-CoA_hyd/isom_CS"/>
</dbReference>
<dbReference type="InterPro" id="IPR029045">
    <property type="entry name" value="ClpP/crotonase-like_dom_sf"/>
</dbReference>
<evidence type="ECO:0000256" key="4">
    <source>
        <dbReference type="ARBA" id="ARBA00022801"/>
    </source>
</evidence>
<dbReference type="EMBL" id="BPPX01000008">
    <property type="protein sequence ID" value="GJC81887.1"/>
    <property type="molecule type" value="Genomic_DNA"/>
</dbReference>
<dbReference type="InterPro" id="IPR045004">
    <property type="entry name" value="ECH_dom"/>
</dbReference>
<dbReference type="PROSITE" id="PS00166">
    <property type="entry name" value="ENOYL_COA_HYDRATASE"/>
    <property type="match status" value="1"/>
</dbReference>
<gene>
    <name evidence="8" type="ORF">ColLi_04725</name>
</gene>